<dbReference type="AlphaFoldDB" id="A0A078ARM5"/>
<gene>
    <name evidence="1" type="primary">Contig4429.g4730</name>
    <name evidence="1" type="ORF">STYLEM_13696</name>
</gene>
<proteinExistence type="predicted"/>
<protein>
    <recommendedName>
        <fullName evidence="3">DUF3876 domain-containing protein</fullName>
    </recommendedName>
</protein>
<dbReference type="Proteomes" id="UP000039865">
    <property type="component" value="Unassembled WGS sequence"/>
</dbReference>
<reference evidence="1 2" key="1">
    <citation type="submission" date="2014-06" db="EMBL/GenBank/DDBJ databases">
        <authorList>
            <person name="Swart Estienne"/>
        </authorList>
    </citation>
    <scope>NUCLEOTIDE SEQUENCE [LARGE SCALE GENOMIC DNA]</scope>
    <source>
        <strain evidence="1 2">130c</strain>
    </source>
</reference>
<evidence type="ECO:0000313" key="1">
    <source>
        <dbReference type="EMBL" id="CDW84631.1"/>
    </source>
</evidence>
<keyword evidence="2" id="KW-1185">Reference proteome</keyword>
<evidence type="ECO:0008006" key="3">
    <source>
        <dbReference type="Google" id="ProtNLM"/>
    </source>
</evidence>
<sequence length="97" mass="11643">MEIKKKLSPQSEDSLIGTWSKEDGNSIEIRRENNDYVFQHNAYQEYIQIHQAGQYYLFDIAKWEYGHRTFIRCNVGELTEITHDSTHAHKWVKQQRN</sequence>
<dbReference type="EMBL" id="CCKQ01013010">
    <property type="protein sequence ID" value="CDW84631.1"/>
    <property type="molecule type" value="Genomic_DNA"/>
</dbReference>
<accession>A0A078ARM5</accession>
<evidence type="ECO:0000313" key="2">
    <source>
        <dbReference type="Proteomes" id="UP000039865"/>
    </source>
</evidence>
<organism evidence="1 2">
    <name type="scientific">Stylonychia lemnae</name>
    <name type="common">Ciliate</name>
    <dbReference type="NCBI Taxonomy" id="5949"/>
    <lineage>
        <taxon>Eukaryota</taxon>
        <taxon>Sar</taxon>
        <taxon>Alveolata</taxon>
        <taxon>Ciliophora</taxon>
        <taxon>Intramacronucleata</taxon>
        <taxon>Spirotrichea</taxon>
        <taxon>Stichotrichia</taxon>
        <taxon>Sporadotrichida</taxon>
        <taxon>Oxytrichidae</taxon>
        <taxon>Stylonychinae</taxon>
        <taxon>Stylonychia</taxon>
    </lineage>
</organism>
<name>A0A078ARM5_STYLE</name>
<dbReference type="InParanoid" id="A0A078ARM5"/>